<dbReference type="Proteomes" id="UP001519287">
    <property type="component" value="Unassembled WGS sequence"/>
</dbReference>
<organism evidence="2 3">
    <name type="scientific">Paenibacillus eucommiae</name>
    <dbReference type="NCBI Taxonomy" id="1355755"/>
    <lineage>
        <taxon>Bacteria</taxon>
        <taxon>Bacillati</taxon>
        <taxon>Bacillota</taxon>
        <taxon>Bacilli</taxon>
        <taxon>Bacillales</taxon>
        <taxon>Paenibacillaceae</taxon>
        <taxon>Paenibacillus</taxon>
    </lineage>
</organism>
<gene>
    <name evidence="2" type="ORF">J2Z66_004097</name>
</gene>
<dbReference type="EMBL" id="JAGGLB010000013">
    <property type="protein sequence ID" value="MBP1992489.1"/>
    <property type="molecule type" value="Genomic_DNA"/>
</dbReference>
<feature type="domain" description="FAD dependent oxidoreductase" evidence="1">
    <location>
        <begin position="34"/>
        <end position="388"/>
    </location>
</feature>
<dbReference type="Gene3D" id="3.50.50.60">
    <property type="entry name" value="FAD/NAD(P)-binding domain"/>
    <property type="match status" value="1"/>
</dbReference>
<evidence type="ECO:0000259" key="1">
    <source>
        <dbReference type="Pfam" id="PF01266"/>
    </source>
</evidence>
<dbReference type="Gene3D" id="3.30.9.10">
    <property type="entry name" value="D-Amino Acid Oxidase, subunit A, domain 2"/>
    <property type="match status" value="1"/>
</dbReference>
<evidence type="ECO:0000313" key="2">
    <source>
        <dbReference type="EMBL" id="MBP1992489.1"/>
    </source>
</evidence>
<dbReference type="RefSeq" id="WP_245375675.1">
    <property type="nucleotide sequence ID" value="NZ_JAGGLB010000013.1"/>
</dbReference>
<dbReference type="InterPro" id="IPR036188">
    <property type="entry name" value="FAD/NAD-bd_sf"/>
</dbReference>
<dbReference type="Pfam" id="PF01266">
    <property type="entry name" value="DAO"/>
    <property type="match status" value="1"/>
</dbReference>
<dbReference type="PANTHER" id="PTHR13847:SF201">
    <property type="entry name" value="PUTATIBE OXIDOREDUCTASE"/>
    <property type="match status" value="1"/>
</dbReference>
<dbReference type="PANTHER" id="PTHR13847">
    <property type="entry name" value="SARCOSINE DEHYDROGENASE-RELATED"/>
    <property type="match status" value="1"/>
</dbReference>
<proteinExistence type="predicted"/>
<dbReference type="SUPFAM" id="SSF51905">
    <property type="entry name" value="FAD/NAD(P)-binding domain"/>
    <property type="match status" value="1"/>
</dbReference>
<reference evidence="2 3" key="1">
    <citation type="submission" date="2021-03" db="EMBL/GenBank/DDBJ databases">
        <title>Genomic Encyclopedia of Type Strains, Phase IV (KMG-IV): sequencing the most valuable type-strain genomes for metagenomic binning, comparative biology and taxonomic classification.</title>
        <authorList>
            <person name="Goeker M."/>
        </authorList>
    </citation>
    <scope>NUCLEOTIDE SEQUENCE [LARGE SCALE GENOMIC DNA]</scope>
    <source>
        <strain evidence="2 3">DSM 26048</strain>
    </source>
</reference>
<sequence>MDLPMDLHTGELAWPYTLPTPPVYPELKEHIECDVLVIGSGVCGALIAYHLMERQIDTVLVEKRRVASGSSSANTGLLQFSNDKHLTSCIHTFGERKGVRLYELSRQAVQDLGKISSQLQIDPEYTRRDSLYLATSTDDVPKLKVEYETLLKYGFDVTYLEPETIASTYAFSRPGAIFSRGDAEINPYRLAISLVHESHGKGLRVYENTEILRHTKHKDHQLFHTKTHTIKARKAVFATGYETQSIKHNSNAVLSSTYALVTGQVRDFNGWPGRCLIWETSRPFLYIRTTTDNRIVIGGFDEQTIVPEERNRKLPRKKDQLLQEIFKLFPQFTGLNAEYFWSAVFGETHDGYPLIGPQAGFPDCYFALGYGGNGTVFSMIAAQIISDLITTGEHPDADLFHFGRNSRDKGVKSN</sequence>
<protein>
    <submittedName>
        <fullName evidence="2">Glycine/D-amino acid oxidase-like deaminating enzyme</fullName>
    </submittedName>
</protein>
<keyword evidence="3" id="KW-1185">Reference proteome</keyword>
<evidence type="ECO:0000313" key="3">
    <source>
        <dbReference type="Proteomes" id="UP001519287"/>
    </source>
</evidence>
<dbReference type="InterPro" id="IPR006076">
    <property type="entry name" value="FAD-dep_OxRdtase"/>
</dbReference>
<accession>A0ABS4J129</accession>
<name>A0ABS4J129_9BACL</name>
<comment type="caution">
    <text evidence="2">The sequence shown here is derived from an EMBL/GenBank/DDBJ whole genome shotgun (WGS) entry which is preliminary data.</text>
</comment>